<dbReference type="GO" id="GO:0008104">
    <property type="term" value="P:intracellular protein localization"/>
    <property type="evidence" value="ECO:0007669"/>
    <property type="project" value="TreeGrafter"/>
</dbReference>
<feature type="transmembrane region" description="Helical" evidence="6">
    <location>
        <begin position="432"/>
        <end position="453"/>
    </location>
</feature>
<dbReference type="PANTHER" id="PTHR33966:SF1">
    <property type="entry name" value="PROTEIN ODR-4 HOMOLOG"/>
    <property type="match status" value="1"/>
</dbReference>
<evidence type="ECO:0000256" key="4">
    <source>
        <dbReference type="ARBA" id="ARBA00022989"/>
    </source>
</evidence>
<dbReference type="InterPro" id="IPR029454">
    <property type="entry name" value="ODR-4-like"/>
</dbReference>
<evidence type="ECO:0000256" key="5">
    <source>
        <dbReference type="ARBA" id="ARBA00023136"/>
    </source>
</evidence>
<dbReference type="GO" id="GO:0012505">
    <property type="term" value="C:endomembrane system"/>
    <property type="evidence" value="ECO:0007669"/>
    <property type="project" value="TreeGrafter"/>
</dbReference>
<keyword evidence="7" id="KW-0675">Receptor</keyword>
<evidence type="ECO:0000256" key="1">
    <source>
        <dbReference type="ARBA" id="ARBA00004370"/>
    </source>
</evidence>
<comment type="subcellular location">
    <subcellularLocation>
        <location evidence="1">Membrane</location>
    </subcellularLocation>
</comment>
<protein>
    <submittedName>
        <fullName evidence="7">Putative olfactory receptor 4-like protein</fullName>
    </submittedName>
</protein>
<comment type="similarity">
    <text evidence="2">Belongs to the ODR-4 family.</text>
</comment>
<proteinExistence type="evidence at transcript level"/>
<name>A0A0P4VW87_9HEMI</name>
<evidence type="ECO:0000256" key="6">
    <source>
        <dbReference type="SAM" id="Phobius"/>
    </source>
</evidence>
<reference evidence="7" key="1">
    <citation type="journal article" date="2016" name="PLoS Negl. Trop. Dis.">
        <title>A Deep Insight into the Sialome of Rhodnius neglectus, a Vector of Chagas Disease.</title>
        <authorList>
            <person name="Santiago P.B."/>
            <person name="Assumpcao T.C."/>
            <person name="Araujo C.N."/>
            <person name="Bastos I.M."/>
            <person name="Neves D."/>
            <person name="Silva I.G."/>
            <person name="Charneau S."/>
            <person name="Queiroz R.M."/>
            <person name="Raiol T."/>
            <person name="Oliveira J.V."/>
            <person name="Sousa M.V."/>
            <person name="Calvo E."/>
            <person name="Ribeiro J.M."/>
            <person name="Santana J.M."/>
        </authorList>
    </citation>
    <scope>NUCLEOTIDE SEQUENCE</scope>
    <source>
        <tissue evidence="7">Salivary glands</tissue>
    </source>
</reference>
<evidence type="ECO:0000256" key="3">
    <source>
        <dbReference type="ARBA" id="ARBA00022692"/>
    </source>
</evidence>
<organism evidence="7">
    <name type="scientific">Rhodnius neglectus</name>
    <dbReference type="NCBI Taxonomy" id="72488"/>
    <lineage>
        <taxon>Eukaryota</taxon>
        <taxon>Metazoa</taxon>
        <taxon>Ecdysozoa</taxon>
        <taxon>Arthropoda</taxon>
        <taxon>Hexapoda</taxon>
        <taxon>Insecta</taxon>
        <taxon>Pterygota</taxon>
        <taxon>Neoptera</taxon>
        <taxon>Paraneoptera</taxon>
        <taxon>Hemiptera</taxon>
        <taxon>Heteroptera</taxon>
        <taxon>Panheteroptera</taxon>
        <taxon>Cimicomorpha</taxon>
        <taxon>Reduviidae</taxon>
        <taxon>Triatominae</taxon>
        <taxon>Rhodnius</taxon>
    </lineage>
</organism>
<dbReference type="AlphaFoldDB" id="A0A0P4VW87"/>
<keyword evidence="5 6" id="KW-0472">Membrane</keyword>
<dbReference type="GO" id="GO:0016020">
    <property type="term" value="C:membrane"/>
    <property type="evidence" value="ECO:0007669"/>
    <property type="project" value="UniProtKB-SubCell"/>
</dbReference>
<keyword evidence="4 6" id="KW-1133">Transmembrane helix</keyword>
<sequence length="454" mass="51956">MVKTVFADENIQNVLYAVSVKEGYTPGFIIGQPSEKKDVAIHAVVITRLQDDFSSTQCCVNEFGQIEENWLKVHLKNVSRSLSGGMYVLGLFIVGPKDIFADKLNLQKVRSLINTIHSISKSNIYIFGSNQPKNLIVLYFSSQSKKFLCKSFDVLNMSMSMSPANWKFIKQPTSWYRIDCQYNLDTLLPYFSEKKIFLKMCKFQILEYFKKNIDDCKFFINSITNKRNTSLEEIRDIKIIRSGLQEKKQKRLDTEGHKYFNIFKAMIYKWGTNENDVNLLEIGNAQGKINFDGFISSKVFLHKSATLEEAITAVKEDLLRSFAARLDIHCDSLQEDSSTNESMTHFLPRRVVVKHEASGILFTDYMFPDDTKEDIVNSVKEQLGIDVTPELVIALESDHQAKLKESWSDCLNKQRKETQKADLVPSNKPSAFLIYSLFGASIVMIISIAIHFLV</sequence>
<dbReference type="PANTHER" id="PTHR33966">
    <property type="entry name" value="PROTEIN ODR-4 HOMOLOG"/>
    <property type="match status" value="1"/>
</dbReference>
<evidence type="ECO:0000313" key="7">
    <source>
        <dbReference type="EMBL" id="JAI56369.1"/>
    </source>
</evidence>
<evidence type="ECO:0000256" key="2">
    <source>
        <dbReference type="ARBA" id="ARBA00010131"/>
    </source>
</evidence>
<dbReference type="EMBL" id="GDKW01000226">
    <property type="protein sequence ID" value="JAI56369.1"/>
    <property type="molecule type" value="mRNA"/>
</dbReference>
<accession>A0A0P4VW87</accession>
<dbReference type="Pfam" id="PF14778">
    <property type="entry name" value="ODR4-like"/>
    <property type="match status" value="1"/>
</dbReference>
<keyword evidence="3 6" id="KW-0812">Transmembrane</keyword>